<protein>
    <recommendedName>
        <fullName evidence="9">Protein kish</fullName>
    </recommendedName>
</protein>
<dbReference type="Pfam" id="PF06842">
    <property type="entry name" value="DUF1242"/>
    <property type="match status" value="1"/>
</dbReference>
<evidence type="ECO:0000256" key="6">
    <source>
        <dbReference type="ARBA" id="ARBA00022989"/>
    </source>
</evidence>
<reference evidence="10 11" key="1">
    <citation type="journal article" date="2005" name="Science">
        <title>The genome sequence of Trypanosoma cruzi, etiologic agent of Chagas disease.</title>
        <authorList>
            <person name="El-Sayed N.M."/>
            <person name="Myler P.J."/>
            <person name="Bartholomeu D.C."/>
            <person name="Nilsson D."/>
            <person name="Aggarwal G."/>
            <person name="Tran A.N."/>
            <person name="Ghedin E."/>
            <person name="Worthey E.A."/>
            <person name="Delcher A.L."/>
            <person name="Blandin G."/>
            <person name="Westenberger S.J."/>
            <person name="Caler E."/>
            <person name="Cerqueira G.C."/>
            <person name="Branche C."/>
            <person name="Haas B."/>
            <person name="Anupama A."/>
            <person name="Arner E."/>
            <person name="Aslund L."/>
            <person name="Attipoe P."/>
            <person name="Bontempi E."/>
            <person name="Bringaud F."/>
            <person name="Burton P."/>
            <person name="Cadag E."/>
            <person name="Campbell D.A."/>
            <person name="Carrington M."/>
            <person name="Crabtree J."/>
            <person name="Darban H."/>
            <person name="da Silveira J.F."/>
            <person name="de Jong P."/>
            <person name="Edwards K."/>
            <person name="Englund P.T."/>
            <person name="Fazelina G."/>
            <person name="Feldblyum T."/>
            <person name="Ferella M."/>
            <person name="Frasch A.C."/>
            <person name="Gull K."/>
            <person name="Horn D."/>
            <person name="Hou L."/>
            <person name="Huang Y."/>
            <person name="Kindlund E."/>
            <person name="Klingbeil M."/>
            <person name="Kluge S."/>
            <person name="Koo H."/>
            <person name="Lacerda D."/>
            <person name="Levin M.J."/>
            <person name="Lorenzi H."/>
            <person name="Louie T."/>
            <person name="Machado C.R."/>
            <person name="McCulloch R."/>
            <person name="McKenna A."/>
            <person name="Mizuno Y."/>
            <person name="Mottram J.C."/>
            <person name="Nelson S."/>
            <person name="Ochaya S."/>
            <person name="Osoegawa K."/>
            <person name="Pai G."/>
            <person name="Parsons M."/>
            <person name="Pentony M."/>
            <person name="Pettersson U."/>
            <person name="Pop M."/>
            <person name="Ramirez J.L."/>
            <person name="Rinta J."/>
            <person name="Robertson L."/>
            <person name="Salzberg S.L."/>
            <person name="Sanchez D.O."/>
            <person name="Seyler A."/>
            <person name="Sharma R."/>
            <person name="Shetty J."/>
            <person name="Simpson A.J."/>
            <person name="Sisk E."/>
            <person name="Tammi M.T."/>
            <person name="Tarleton R."/>
            <person name="Teixeira S."/>
            <person name="Van Aken S."/>
            <person name="Vogt C."/>
            <person name="Ward P.N."/>
            <person name="Wickstead B."/>
            <person name="Wortman J."/>
            <person name="White O."/>
            <person name="Fraser C.M."/>
            <person name="Stuart K.D."/>
            <person name="Andersson B."/>
        </authorList>
    </citation>
    <scope>NUCLEOTIDE SEQUENCE [LARGE SCALE GENOMIC DNA]</scope>
    <source>
        <strain evidence="10 11">CL Brener</strain>
    </source>
</reference>
<organism evidence="10 11">
    <name type="scientific">Trypanosoma cruzi (strain CL Brener)</name>
    <dbReference type="NCBI Taxonomy" id="353153"/>
    <lineage>
        <taxon>Eukaryota</taxon>
        <taxon>Discoba</taxon>
        <taxon>Euglenozoa</taxon>
        <taxon>Kinetoplastea</taxon>
        <taxon>Metakinetoplastina</taxon>
        <taxon>Trypanosomatida</taxon>
        <taxon>Trypanosomatidae</taxon>
        <taxon>Trypanosoma</taxon>
        <taxon>Schizotrypanum</taxon>
    </lineage>
</organism>
<gene>
    <name evidence="10" type="ORF">Tc00.1047053511467.13</name>
</gene>
<comment type="subcellular location">
    <subcellularLocation>
        <location evidence="2">Golgi apparatus membrane</location>
        <topology evidence="2">Single-pass type I membrane protein</topology>
    </subcellularLocation>
</comment>
<keyword evidence="6 9" id="KW-1133">Transmembrane helix</keyword>
<evidence type="ECO:0000256" key="1">
    <source>
        <dbReference type="ARBA" id="ARBA00002154"/>
    </source>
</evidence>
<feature type="transmembrane region" description="Helical" evidence="9">
    <location>
        <begin position="74"/>
        <end position="91"/>
    </location>
</feature>
<keyword evidence="5" id="KW-0732">Signal</keyword>
<evidence type="ECO:0000256" key="8">
    <source>
        <dbReference type="ARBA" id="ARBA00023136"/>
    </source>
</evidence>
<dbReference type="FunCoup" id="Q4DAL1">
    <property type="interactions" value="203"/>
</dbReference>
<comment type="function">
    <text evidence="1 9">Involved in the early part of the secretory pathway.</text>
</comment>
<dbReference type="PaxDb" id="353153-Q4DAL1"/>
<dbReference type="InterPro" id="IPR009653">
    <property type="entry name" value="Ksh1"/>
</dbReference>
<name>Q4DAL1_TRYCC</name>
<evidence type="ECO:0000313" key="11">
    <source>
        <dbReference type="Proteomes" id="UP000002296"/>
    </source>
</evidence>
<sequence>MKQEVPLSLLETRVEGGIAGMSAFFDFETIAYVLLLVICTATYLRQYRPTLFHRDHNELYRKFLYKCSVIGDRLSLWVALGCFVIAMRMLFVY</sequence>
<keyword evidence="8 9" id="KW-0472">Membrane</keyword>
<dbReference type="AlphaFoldDB" id="Q4DAL1"/>
<keyword evidence="11" id="KW-1185">Reference proteome</keyword>
<evidence type="ECO:0000256" key="4">
    <source>
        <dbReference type="ARBA" id="ARBA00022692"/>
    </source>
</evidence>
<evidence type="ECO:0000256" key="5">
    <source>
        <dbReference type="ARBA" id="ARBA00022729"/>
    </source>
</evidence>
<dbReference type="InParanoid" id="Q4DAL1"/>
<evidence type="ECO:0000313" key="10">
    <source>
        <dbReference type="EMBL" id="EAN89563.1"/>
    </source>
</evidence>
<keyword evidence="7" id="KW-0333">Golgi apparatus</keyword>
<proteinExistence type="inferred from homology"/>
<dbReference type="RefSeq" id="XP_811414.1">
    <property type="nucleotide sequence ID" value="XM_806321.1"/>
</dbReference>
<dbReference type="GO" id="GO:0000139">
    <property type="term" value="C:Golgi membrane"/>
    <property type="evidence" value="ECO:0007669"/>
    <property type="project" value="UniProtKB-SubCell"/>
</dbReference>
<evidence type="ECO:0000256" key="2">
    <source>
        <dbReference type="ARBA" id="ARBA00004614"/>
    </source>
</evidence>
<dbReference type="eggNOG" id="ENOG502S8Z0">
    <property type="taxonomic scope" value="Eukaryota"/>
</dbReference>
<dbReference type="KEGG" id="tcr:511467.13"/>
<dbReference type="OMA" id="KVGFQGT"/>
<dbReference type="InterPro" id="IPR051523">
    <property type="entry name" value="KISH_domain"/>
</dbReference>
<comment type="caution">
    <text evidence="9">Lacks conserved residue(s) required for the propagation of feature annotation.</text>
</comment>
<dbReference type="STRING" id="353153.Q4DAL1"/>
<dbReference type="PANTHER" id="PTHR13229">
    <property type="entry name" value="PROTEIN KISH-A"/>
    <property type="match status" value="1"/>
</dbReference>
<feature type="transmembrane region" description="Helical" evidence="9">
    <location>
        <begin position="20"/>
        <end position="44"/>
    </location>
</feature>
<dbReference type="Proteomes" id="UP000002296">
    <property type="component" value="Unassembled WGS sequence"/>
</dbReference>
<evidence type="ECO:0000256" key="3">
    <source>
        <dbReference type="ARBA" id="ARBA00008961"/>
    </source>
</evidence>
<dbReference type="GeneID" id="3542380"/>
<evidence type="ECO:0000256" key="9">
    <source>
        <dbReference type="RuleBase" id="RU910717"/>
    </source>
</evidence>
<comment type="similarity">
    <text evidence="3 9">Belongs to the KISH family.</text>
</comment>
<accession>Q4DAL1</accession>
<keyword evidence="4 9" id="KW-0812">Transmembrane</keyword>
<dbReference type="EMBL" id="AAHK01000732">
    <property type="protein sequence ID" value="EAN89563.1"/>
    <property type="molecule type" value="Genomic_DNA"/>
</dbReference>
<evidence type="ECO:0000256" key="7">
    <source>
        <dbReference type="ARBA" id="ARBA00023034"/>
    </source>
</evidence>
<comment type="caution">
    <text evidence="10">The sequence shown here is derived from an EMBL/GenBank/DDBJ whole genome shotgun (WGS) entry which is preliminary data.</text>
</comment>